<keyword evidence="5 8" id="KW-1133">Transmembrane helix</keyword>
<gene>
    <name evidence="9" type="ORF">ZHD862_LOCUS28744</name>
</gene>
<comment type="subcellular location">
    <subcellularLocation>
        <location evidence="1">Membrane</location>
        <topology evidence="1">Multi-pass membrane protein</topology>
    </subcellularLocation>
</comment>
<dbReference type="PANTHER" id="PTHR10778">
    <property type="entry name" value="SOLUTE CARRIER FAMILY 35 MEMBER B"/>
    <property type="match status" value="1"/>
</dbReference>
<evidence type="ECO:0000256" key="1">
    <source>
        <dbReference type="ARBA" id="ARBA00004141"/>
    </source>
</evidence>
<dbReference type="AlphaFoldDB" id="A0A815F8D0"/>
<feature type="transmembrane region" description="Helical" evidence="8">
    <location>
        <begin position="135"/>
        <end position="156"/>
    </location>
</feature>
<keyword evidence="3" id="KW-0813">Transport</keyword>
<dbReference type="InterPro" id="IPR013657">
    <property type="entry name" value="SCL35B1-4/HUT1"/>
</dbReference>
<evidence type="ECO:0000256" key="2">
    <source>
        <dbReference type="ARBA" id="ARBA00010694"/>
    </source>
</evidence>
<dbReference type="EMBL" id="CAJNOT010002439">
    <property type="protein sequence ID" value="CAF1315872.1"/>
    <property type="molecule type" value="Genomic_DNA"/>
</dbReference>
<evidence type="ECO:0000256" key="3">
    <source>
        <dbReference type="ARBA" id="ARBA00022448"/>
    </source>
</evidence>
<evidence type="ECO:0000256" key="6">
    <source>
        <dbReference type="ARBA" id="ARBA00023136"/>
    </source>
</evidence>
<name>A0A815F8D0_9BILA</name>
<dbReference type="PANTHER" id="PTHR10778:SF13">
    <property type="entry name" value="ADENOSINE 3'-PHOSPHO 5'-PHOSPHOSULFATE TRANSPORTER 1"/>
    <property type="match status" value="1"/>
</dbReference>
<dbReference type="Proteomes" id="UP000663864">
    <property type="component" value="Unassembled WGS sequence"/>
</dbReference>
<evidence type="ECO:0000256" key="7">
    <source>
        <dbReference type="ARBA" id="ARBA00039668"/>
    </source>
</evidence>
<comment type="caution">
    <text evidence="9">The sequence shown here is derived from an EMBL/GenBank/DDBJ whole genome shotgun (WGS) entry which is preliminary data.</text>
</comment>
<dbReference type="GO" id="GO:0005789">
    <property type="term" value="C:endoplasmic reticulum membrane"/>
    <property type="evidence" value="ECO:0007669"/>
    <property type="project" value="TreeGrafter"/>
</dbReference>
<comment type="similarity">
    <text evidence="2">Belongs to the nucleotide-sugar transporter family. SLC35B subfamily.</text>
</comment>
<dbReference type="GO" id="GO:0046964">
    <property type="term" value="F:3'-phosphoadenosine 5'-phosphosulfate transmembrane transporter activity"/>
    <property type="evidence" value="ECO:0007669"/>
    <property type="project" value="TreeGrafter"/>
</dbReference>
<feature type="non-terminal residue" evidence="9">
    <location>
        <position position="167"/>
    </location>
</feature>
<evidence type="ECO:0000256" key="4">
    <source>
        <dbReference type="ARBA" id="ARBA00022692"/>
    </source>
</evidence>
<organism evidence="9 10">
    <name type="scientific">Rotaria sordida</name>
    <dbReference type="NCBI Taxonomy" id="392033"/>
    <lineage>
        <taxon>Eukaryota</taxon>
        <taxon>Metazoa</taxon>
        <taxon>Spiralia</taxon>
        <taxon>Gnathifera</taxon>
        <taxon>Rotifera</taxon>
        <taxon>Eurotatoria</taxon>
        <taxon>Bdelloidea</taxon>
        <taxon>Philodinida</taxon>
        <taxon>Philodinidae</taxon>
        <taxon>Rotaria</taxon>
    </lineage>
</organism>
<protein>
    <recommendedName>
        <fullName evidence="7">Adenosine 3'-phospho 5'-phosphosulfate transporter 1</fullName>
    </recommendedName>
</protein>
<dbReference type="GO" id="GO:0000139">
    <property type="term" value="C:Golgi membrane"/>
    <property type="evidence" value="ECO:0007669"/>
    <property type="project" value="TreeGrafter"/>
</dbReference>
<proteinExistence type="inferred from homology"/>
<feature type="transmembrane region" description="Helical" evidence="8">
    <location>
        <begin position="96"/>
        <end position="115"/>
    </location>
</feature>
<accession>A0A815F8D0</accession>
<keyword evidence="4 8" id="KW-0812">Transmembrane</keyword>
<feature type="transmembrane region" description="Helical" evidence="8">
    <location>
        <begin position="12"/>
        <end position="36"/>
    </location>
</feature>
<reference evidence="9" key="1">
    <citation type="submission" date="2021-02" db="EMBL/GenBank/DDBJ databases">
        <authorList>
            <person name="Nowell W R."/>
        </authorList>
    </citation>
    <scope>NUCLEOTIDE SEQUENCE</scope>
</reference>
<evidence type="ECO:0000313" key="9">
    <source>
        <dbReference type="EMBL" id="CAF1315872.1"/>
    </source>
</evidence>
<evidence type="ECO:0000256" key="8">
    <source>
        <dbReference type="SAM" id="Phobius"/>
    </source>
</evidence>
<sequence length="167" mass="19188">MSPLPLIAEDSWLIRLITNHIGYFSLAIPIAILFLISKKTVHQKWPQPISRIIQSLIRIFISNTFSSSLSDVNNRDEISSPAEIASTTSNFTSHRFFKLIFSVFGLQISYLLWGLLQERIMTRTYDDEKFTNSQFLVFANRFLAMIVAYISFKIFYPMKKVVSAGPP</sequence>
<evidence type="ECO:0000256" key="5">
    <source>
        <dbReference type="ARBA" id="ARBA00022989"/>
    </source>
</evidence>
<evidence type="ECO:0000313" key="10">
    <source>
        <dbReference type="Proteomes" id="UP000663864"/>
    </source>
</evidence>
<keyword evidence="6 8" id="KW-0472">Membrane</keyword>